<dbReference type="PIRSF" id="PIRSF000194">
    <property type="entry name" value="DHFR"/>
    <property type="match status" value="1"/>
</dbReference>
<dbReference type="AlphaFoldDB" id="A0A3A5MM03"/>
<evidence type="ECO:0000256" key="1">
    <source>
        <dbReference type="ARBA" id="ARBA00004903"/>
    </source>
</evidence>
<gene>
    <name evidence="10" type="ORF">D6T64_19035</name>
</gene>
<dbReference type="Pfam" id="PF00186">
    <property type="entry name" value="DHFR_1"/>
    <property type="match status" value="1"/>
</dbReference>
<keyword evidence="6 7" id="KW-0560">Oxidoreductase</keyword>
<evidence type="ECO:0000313" key="11">
    <source>
        <dbReference type="Proteomes" id="UP000272015"/>
    </source>
</evidence>
<dbReference type="EMBL" id="QZVS01000095">
    <property type="protein sequence ID" value="RJT85758.1"/>
    <property type="molecule type" value="Genomic_DNA"/>
</dbReference>
<dbReference type="InterPro" id="IPR001796">
    <property type="entry name" value="DHFR_dom"/>
</dbReference>
<proteinExistence type="inferred from homology"/>
<dbReference type="OrthoDB" id="9804315at2"/>
<evidence type="ECO:0000256" key="2">
    <source>
        <dbReference type="ARBA" id="ARBA00009539"/>
    </source>
</evidence>
<dbReference type="GO" id="GO:0046452">
    <property type="term" value="P:dihydrofolate metabolic process"/>
    <property type="evidence" value="ECO:0007669"/>
    <property type="project" value="TreeGrafter"/>
</dbReference>
<evidence type="ECO:0000313" key="10">
    <source>
        <dbReference type="EMBL" id="RJT85758.1"/>
    </source>
</evidence>
<dbReference type="SUPFAM" id="SSF53597">
    <property type="entry name" value="Dihydrofolate reductase-like"/>
    <property type="match status" value="1"/>
</dbReference>
<dbReference type="InterPro" id="IPR024072">
    <property type="entry name" value="DHFR-like_dom_sf"/>
</dbReference>
<comment type="pathway">
    <text evidence="1 7">Cofactor biosynthesis; tetrahydrofolate biosynthesis; 5,6,7,8-tetrahydrofolate from 7,8-dihydrofolate: step 1/1.</text>
</comment>
<evidence type="ECO:0000256" key="4">
    <source>
        <dbReference type="ARBA" id="ARBA00022563"/>
    </source>
</evidence>
<reference evidence="10 11" key="1">
    <citation type="submission" date="2018-09" db="EMBL/GenBank/DDBJ databases">
        <title>Novel species of Cryobacterium.</title>
        <authorList>
            <person name="Liu Q."/>
            <person name="Xin Y.-H."/>
        </authorList>
    </citation>
    <scope>NUCLEOTIDE SEQUENCE [LARGE SCALE GENOMIC DNA]</scope>
    <source>
        <strain evidence="10 11">Hh39</strain>
    </source>
</reference>
<dbReference type="GO" id="GO:0006730">
    <property type="term" value="P:one-carbon metabolic process"/>
    <property type="evidence" value="ECO:0007669"/>
    <property type="project" value="UniProtKB-KW"/>
</dbReference>
<evidence type="ECO:0000256" key="8">
    <source>
        <dbReference type="RuleBase" id="RU004474"/>
    </source>
</evidence>
<evidence type="ECO:0000256" key="5">
    <source>
        <dbReference type="ARBA" id="ARBA00022857"/>
    </source>
</evidence>
<dbReference type="GO" id="GO:0050661">
    <property type="term" value="F:NADP binding"/>
    <property type="evidence" value="ECO:0007669"/>
    <property type="project" value="InterPro"/>
</dbReference>
<comment type="similarity">
    <text evidence="2 7 8">Belongs to the dihydrofolate reductase family.</text>
</comment>
<protein>
    <recommendedName>
        <fullName evidence="3 7">Dihydrofolate reductase</fullName>
        <ecNumber evidence="3 7">1.5.1.3</ecNumber>
    </recommendedName>
</protein>
<feature type="domain" description="DHFR" evidence="9">
    <location>
        <begin position="1"/>
        <end position="156"/>
    </location>
</feature>
<dbReference type="UniPathway" id="UPA00077">
    <property type="reaction ID" value="UER00158"/>
</dbReference>
<keyword evidence="11" id="KW-1185">Reference proteome</keyword>
<dbReference type="PANTHER" id="PTHR48069">
    <property type="entry name" value="DIHYDROFOLATE REDUCTASE"/>
    <property type="match status" value="1"/>
</dbReference>
<dbReference type="GO" id="GO:0005829">
    <property type="term" value="C:cytosol"/>
    <property type="evidence" value="ECO:0007669"/>
    <property type="project" value="TreeGrafter"/>
</dbReference>
<keyword evidence="5 7" id="KW-0521">NADP</keyword>
<dbReference type="CDD" id="cd00209">
    <property type="entry name" value="DHFR"/>
    <property type="match status" value="1"/>
</dbReference>
<dbReference type="EC" id="1.5.1.3" evidence="3 7"/>
<dbReference type="PANTHER" id="PTHR48069:SF3">
    <property type="entry name" value="DIHYDROFOLATE REDUCTASE"/>
    <property type="match status" value="1"/>
</dbReference>
<dbReference type="Proteomes" id="UP000272015">
    <property type="component" value="Unassembled WGS sequence"/>
</dbReference>
<dbReference type="PRINTS" id="PR00070">
    <property type="entry name" value="DHFR"/>
</dbReference>
<evidence type="ECO:0000256" key="6">
    <source>
        <dbReference type="ARBA" id="ARBA00023002"/>
    </source>
</evidence>
<evidence type="ECO:0000256" key="3">
    <source>
        <dbReference type="ARBA" id="ARBA00012856"/>
    </source>
</evidence>
<name>A0A3A5MM03_9MICO</name>
<comment type="function">
    <text evidence="7">Key enzyme in folate metabolism. Catalyzes an essential reaction for de novo glycine and purine synthesis, and for DNA precursor synthesis.</text>
</comment>
<dbReference type="PROSITE" id="PS00075">
    <property type="entry name" value="DHFR_1"/>
    <property type="match status" value="1"/>
</dbReference>
<comment type="caution">
    <text evidence="10">The sequence shown here is derived from an EMBL/GenBank/DDBJ whole genome shotgun (WGS) entry which is preliminary data.</text>
</comment>
<sequence>MIWAQARGGVIGGENTIPWRLPEDQIRFKELTAGGAVVMGRRTWDSLPERFRPLPHRQNIVLTRSAVWAADGAEVATSPAAALALTSTTPVWIIGGGEVYARFLTLATRLEVTELDLAVEGDTVAPVIDESWRRVAASEWMVSRTDIRYRFLSYERV</sequence>
<dbReference type="GO" id="GO:0004146">
    <property type="term" value="F:dihydrofolate reductase activity"/>
    <property type="evidence" value="ECO:0007669"/>
    <property type="project" value="UniProtKB-EC"/>
</dbReference>
<comment type="catalytic activity">
    <reaction evidence="7">
        <text>(6S)-5,6,7,8-tetrahydrofolate + NADP(+) = 7,8-dihydrofolate + NADPH + H(+)</text>
        <dbReference type="Rhea" id="RHEA:15009"/>
        <dbReference type="ChEBI" id="CHEBI:15378"/>
        <dbReference type="ChEBI" id="CHEBI:57451"/>
        <dbReference type="ChEBI" id="CHEBI:57453"/>
        <dbReference type="ChEBI" id="CHEBI:57783"/>
        <dbReference type="ChEBI" id="CHEBI:58349"/>
        <dbReference type="EC" id="1.5.1.3"/>
    </reaction>
</comment>
<dbReference type="InterPro" id="IPR017925">
    <property type="entry name" value="DHFR_CS"/>
</dbReference>
<dbReference type="GO" id="GO:0046655">
    <property type="term" value="P:folic acid metabolic process"/>
    <property type="evidence" value="ECO:0007669"/>
    <property type="project" value="TreeGrafter"/>
</dbReference>
<keyword evidence="4 7" id="KW-0554">One-carbon metabolism</keyword>
<evidence type="ECO:0000259" key="9">
    <source>
        <dbReference type="PROSITE" id="PS51330"/>
    </source>
</evidence>
<accession>A0A3A5MM03</accession>
<dbReference type="GO" id="GO:0046654">
    <property type="term" value="P:tetrahydrofolate biosynthetic process"/>
    <property type="evidence" value="ECO:0007669"/>
    <property type="project" value="UniProtKB-UniPathway"/>
</dbReference>
<organism evidence="10 11">
    <name type="scientific">Cryobacterium melibiosiphilum</name>
    <dbReference type="NCBI Taxonomy" id="995039"/>
    <lineage>
        <taxon>Bacteria</taxon>
        <taxon>Bacillati</taxon>
        <taxon>Actinomycetota</taxon>
        <taxon>Actinomycetes</taxon>
        <taxon>Micrococcales</taxon>
        <taxon>Microbacteriaceae</taxon>
        <taxon>Cryobacterium</taxon>
    </lineage>
</organism>
<evidence type="ECO:0000256" key="7">
    <source>
        <dbReference type="PIRNR" id="PIRNR000194"/>
    </source>
</evidence>
<dbReference type="InterPro" id="IPR012259">
    <property type="entry name" value="DHFR"/>
</dbReference>
<dbReference type="Gene3D" id="3.40.430.10">
    <property type="entry name" value="Dihydrofolate Reductase, subunit A"/>
    <property type="match status" value="1"/>
</dbReference>
<dbReference type="PROSITE" id="PS51330">
    <property type="entry name" value="DHFR_2"/>
    <property type="match status" value="1"/>
</dbReference>